<dbReference type="EMBL" id="CAXDID020000018">
    <property type="protein sequence ID" value="CAL5985220.1"/>
    <property type="molecule type" value="Genomic_DNA"/>
</dbReference>
<dbReference type="CDD" id="cd00167">
    <property type="entry name" value="SANT"/>
    <property type="match status" value="1"/>
</dbReference>
<sequence>MDQQSIQELPSFLSNMPSQENNKKVYQKWNTQDKKLFIKLYKVYGTAFDKYQSYFPDRTKQQIQYFFGNQVNKIKRCQKSPNMPKVNQISQQTENLQKTGYPKTEQIIIYSKDDNLMKQNENGFESFLFDEFFL</sequence>
<reference evidence="2 3" key="2">
    <citation type="submission" date="2024-07" db="EMBL/GenBank/DDBJ databases">
        <authorList>
            <person name="Akdeniz Z."/>
        </authorList>
    </citation>
    <scope>NUCLEOTIDE SEQUENCE [LARGE SCALE GENOMIC DNA]</scope>
</reference>
<name>A0AA86Q7L0_9EUKA</name>
<organism evidence="1">
    <name type="scientific">Hexamita inflata</name>
    <dbReference type="NCBI Taxonomy" id="28002"/>
    <lineage>
        <taxon>Eukaryota</taxon>
        <taxon>Metamonada</taxon>
        <taxon>Diplomonadida</taxon>
        <taxon>Hexamitidae</taxon>
        <taxon>Hexamitinae</taxon>
        <taxon>Hexamita</taxon>
    </lineage>
</organism>
<gene>
    <name evidence="1" type="ORF">HINF_LOCUS40423</name>
    <name evidence="2" type="ORF">HINF_LOCUS8681</name>
</gene>
<reference evidence="1" key="1">
    <citation type="submission" date="2023-06" db="EMBL/GenBank/DDBJ databases">
        <authorList>
            <person name="Kurt Z."/>
        </authorList>
    </citation>
    <scope>NUCLEOTIDE SEQUENCE</scope>
</reference>
<dbReference type="SUPFAM" id="SSF46689">
    <property type="entry name" value="Homeodomain-like"/>
    <property type="match status" value="1"/>
</dbReference>
<evidence type="ECO:0000313" key="3">
    <source>
        <dbReference type="Proteomes" id="UP001642409"/>
    </source>
</evidence>
<dbReference type="Proteomes" id="UP001642409">
    <property type="component" value="Unassembled WGS sequence"/>
</dbReference>
<evidence type="ECO:0000313" key="2">
    <source>
        <dbReference type="EMBL" id="CAL5985220.1"/>
    </source>
</evidence>
<evidence type="ECO:0000313" key="1">
    <source>
        <dbReference type="EMBL" id="CAI9952778.1"/>
    </source>
</evidence>
<dbReference type="AlphaFoldDB" id="A0AA86Q7L0"/>
<keyword evidence="3" id="KW-1185">Reference proteome</keyword>
<dbReference type="InterPro" id="IPR001005">
    <property type="entry name" value="SANT/Myb"/>
</dbReference>
<dbReference type="Gene3D" id="1.10.10.60">
    <property type="entry name" value="Homeodomain-like"/>
    <property type="match status" value="1"/>
</dbReference>
<protein>
    <submittedName>
        <fullName evidence="1">SANT/Myb domain</fullName>
    </submittedName>
    <submittedName>
        <fullName evidence="2">SANT/Myb_domain</fullName>
    </submittedName>
</protein>
<accession>A0AA86Q7L0</accession>
<dbReference type="InterPro" id="IPR009057">
    <property type="entry name" value="Homeodomain-like_sf"/>
</dbReference>
<proteinExistence type="predicted"/>
<comment type="caution">
    <text evidence="1">The sequence shown here is derived from an EMBL/GenBank/DDBJ whole genome shotgun (WGS) entry which is preliminary data.</text>
</comment>
<dbReference type="EMBL" id="CATOUU010000834">
    <property type="protein sequence ID" value="CAI9952778.1"/>
    <property type="molecule type" value="Genomic_DNA"/>
</dbReference>